<dbReference type="SUPFAM" id="SSF103473">
    <property type="entry name" value="MFS general substrate transporter"/>
    <property type="match status" value="1"/>
</dbReference>
<reference evidence="9" key="1">
    <citation type="submission" date="2023-07" db="EMBL/GenBank/DDBJ databases">
        <title>30 novel species of actinomycetes from the DSMZ collection.</title>
        <authorList>
            <person name="Nouioui I."/>
        </authorList>
    </citation>
    <scope>NUCLEOTIDE SEQUENCE [LARGE SCALE GENOMIC DNA]</scope>
    <source>
        <strain evidence="9">DSM 44918</strain>
    </source>
</reference>
<name>A0ABU2LZC5_9ACTN</name>
<evidence type="ECO:0000256" key="3">
    <source>
        <dbReference type="ARBA" id="ARBA00022692"/>
    </source>
</evidence>
<evidence type="ECO:0000259" key="7">
    <source>
        <dbReference type="PROSITE" id="PS50850"/>
    </source>
</evidence>
<comment type="caution">
    <text evidence="8">The sequence shown here is derived from an EMBL/GenBank/DDBJ whole genome shotgun (WGS) entry which is preliminary data.</text>
</comment>
<feature type="transmembrane region" description="Helical" evidence="6">
    <location>
        <begin position="265"/>
        <end position="288"/>
    </location>
</feature>
<protein>
    <submittedName>
        <fullName evidence="8">MFS transporter</fullName>
    </submittedName>
</protein>
<dbReference type="Gene3D" id="1.20.1250.20">
    <property type="entry name" value="MFS general substrate transporter like domains"/>
    <property type="match status" value="1"/>
</dbReference>
<feature type="transmembrane region" description="Helical" evidence="6">
    <location>
        <begin position="357"/>
        <end position="381"/>
    </location>
</feature>
<feature type="transmembrane region" description="Helical" evidence="6">
    <location>
        <begin position="428"/>
        <end position="448"/>
    </location>
</feature>
<dbReference type="Pfam" id="PF07690">
    <property type="entry name" value="MFS_1"/>
    <property type="match status" value="1"/>
</dbReference>
<dbReference type="PANTHER" id="PTHR23501">
    <property type="entry name" value="MAJOR FACILITATOR SUPERFAMILY"/>
    <property type="match status" value="1"/>
</dbReference>
<comment type="subcellular location">
    <subcellularLocation>
        <location evidence="1">Cell inner membrane</location>
        <topology evidence="1">Multi-pass membrane protein</topology>
    </subcellularLocation>
</comment>
<evidence type="ECO:0000256" key="4">
    <source>
        <dbReference type="ARBA" id="ARBA00022989"/>
    </source>
</evidence>
<keyword evidence="4 6" id="KW-1133">Transmembrane helix</keyword>
<keyword evidence="9" id="KW-1185">Reference proteome</keyword>
<feature type="transmembrane region" description="Helical" evidence="6">
    <location>
        <begin position="44"/>
        <end position="65"/>
    </location>
</feature>
<feature type="transmembrane region" description="Helical" evidence="6">
    <location>
        <begin position="98"/>
        <end position="122"/>
    </location>
</feature>
<evidence type="ECO:0000256" key="5">
    <source>
        <dbReference type="ARBA" id="ARBA00023136"/>
    </source>
</evidence>
<proteinExistence type="predicted"/>
<feature type="transmembrane region" description="Helical" evidence="6">
    <location>
        <begin position="72"/>
        <end position="92"/>
    </location>
</feature>
<feature type="transmembrane region" description="Helical" evidence="6">
    <location>
        <begin position="159"/>
        <end position="177"/>
    </location>
</feature>
<keyword evidence="2" id="KW-0813">Transport</keyword>
<dbReference type="Proteomes" id="UP001183420">
    <property type="component" value="Unassembled WGS sequence"/>
</dbReference>
<feature type="transmembrane region" description="Helical" evidence="6">
    <location>
        <begin position="223"/>
        <end position="244"/>
    </location>
</feature>
<organism evidence="8 9">
    <name type="scientific">Streptomyces millisiae</name>
    <dbReference type="NCBI Taxonomy" id="3075542"/>
    <lineage>
        <taxon>Bacteria</taxon>
        <taxon>Bacillati</taxon>
        <taxon>Actinomycetota</taxon>
        <taxon>Actinomycetes</taxon>
        <taxon>Kitasatosporales</taxon>
        <taxon>Streptomycetaceae</taxon>
        <taxon>Streptomyces</taxon>
    </lineage>
</organism>
<feature type="transmembrane region" description="Helical" evidence="6">
    <location>
        <begin position="333"/>
        <end position="351"/>
    </location>
</feature>
<dbReference type="InterPro" id="IPR020846">
    <property type="entry name" value="MFS_dom"/>
</dbReference>
<keyword evidence="3 6" id="KW-0812">Transmembrane</keyword>
<evidence type="ECO:0000256" key="2">
    <source>
        <dbReference type="ARBA" id="ARBA00022448"/>
    </source>
</evidence>
<evidence type="ECO:0000313" key="9">
    <source>
        <dbReference type="Proteomes" id="UP001183420"/>
    </source>
</evidence>
<gene>
    <name evidence="8" type="ORF">RNC47_31735</name>
</gene>
<dbReference type="InterPro" id="IPR036259">
    <property type="entry name" value="MFS_trans_sf"/>
</dbReference>
<keyword evidence="5 6" id="KW-0472">Membrane</keyword>
<feature type="transmembrane region" description="Helical" evidence="6">
    <location>
        <begin position="300"/>
        <end position="321"/>
    </location>
</feature>
<dbReference type="PROSITE" id="PS50850">
    <property type="entry name" value="MFS"/>
    <property type="match status" value="1"/>
</dbReference>
<dbReference type="EMBL" id="JAVREM010000077">
    <property type="protein sequence ID" value="MDT0322895.1"/>
    <property type="molecule type" value="Genomic_DNA"/>
</dbReference>
<dbReference type="RefSeq" id="WP_311603785.1">
    <property type="nucleotide sequence ID" value="NZ_JAVREM010000077.1"/>
</dbReference>
<evidence type="ECO:0000313" key="8">
    <source>
        <dbReference type="EMBL" id="MDT0322895.1"/>
    </source>
</evidence>
<feature type="domain" description="Major facilitator superfamily (MFS) profile" evidence="7">
    <location>
        <begin position="8"/>
        <end position="455"/>
    </location>
</feature>
<evidence type="ECO:0000256" key="6">
    <source>
        <dbReference type="SAM" id="Phobius"/>
    </source>
</evidence>
<dbReference type="PANTHER" id="PTHR23501:SF191">
    <property type="entry name" value="VACUOLAR BASIC AMINO ACID TRANSPORTER 4"/>
    <property type="match status" value="1"/>
</dbReference>
<accession>A0ABU2LZC5</accession>
<feature type="transmembrane region" description="Helical" evidence="6">
    <location>
        <begin position="402"/>
        <end position="422"/>
    </location>
</feature>
<dbReference type="InterPro" id="IPR011701">
    <property type="entry name" value="MFS"/>
</dbReference>
<evidence type="ECO:0000256" key="1">
    <source>
        <dbReference type="ARBA" id="ARBA00004429"/>
    </source>
</evidence>
<feature type="transmembrane region" description="Helical" evidence="6">
    <location>
        <begin position="134"/>
        <end position="153"/>
    </location>
</feature>
<feature type="transmembrane region" description="Helical" evidence="6">
    <location>
        <begin position="198"/>
        <end position="217"/>
    </location>
</feature>
<sequence length="466" mass="45648">MHTSTRPAFAALLLGMLMAQLDTTVVVAALPRVVADLESGGAVAGVTAGYLLAVTVATPVLGRLGDLLGQRVVLRGALALFAAGSLACALAPTMPALIAARVVQGLGGGGLVVTAVSALARMFDREELVRRQSYLTGVFALSALAGPPLGGLLAAGPGWRWIFLLNLPLCAVAARLASAGLPGRLPAPEGDSARSFDVAGAVLVAVVGSGVVALGAVESLARGGPAAGGVLALVAGCAAAFVLVERRAAAPLIPPALFRDRGVARSIAATGLAGTALFGSFTFVPLAVAAGTGLGVGETGLLLLALTGGQLVATAAFSVLARRRPPLPRWGRLALVTGTVGLLGLAALPALDGAPRPLAVGLAGSSMALVGAALGLSLQAYTLLAQGRARPESIGATMGTLTFARQLGGSLGTAGFGFLVLVAPSEHAGLGLALGAAAGCLVAALFVAPRAADDPAGAGSRVAADR</sequence>